<dbReference type="SUPFAM" id="SSF46785">
    <property type="entry name" value="Winged helix' DNA-binding domain"/>
    <property type="match status" value="1"/>
</dbReference>
<dbReference type="InterPro" id="IPR011608">
    <property type="entry name" value="PRD"/>
</dbReference>
<dbReference type="Pfam" id="PF00874">
    <property type="entry name" value="PRD"/>
    <property type="match status" value="1"/>
</dbReference>
<dbReference type="InterPro" id="IPR016152">
    <property type="entry name" value="PTrfase/Anion_transptr"/>
</dbReference>
<evidence type="ECO:0000313" key="8">
    <source>
        <dbReference type="Proteomes" id="UP000431080"/>
    </source>
</evidence>
<dbReference type="Gene3D" id="1.10.1790.10">
    <property type="entry name" value="PRD domain"/>
    <property type="match status" value="1"/>
</dbReference>
<dbReference type="Pfam" id="PF05043">
    <property type="entry name" value="Mga"/>
    <property type="match status" value="1"/>
</dbReference>
<keyword evidence="1" id="KW-0677">Repeat</keyword>
<protein>
    <submittedName>
        <fullName evidence="7">PRD domain-containing protein</fullName>
    </submittedName>
</protein>
<keyword evidence="3" id="KW-0010">Activator</keyword>
<dbReference type="PROSITE" id="PS51094">
    <property type="entry name" value="PTS_EIIA_TYPE_2"/>
    <property type="match status" value="1"/>
</dbReference>
<proteinExistence type="predicted"/>
<dbReference type="PROSITE" id="PS51372">
    <property type="entry name" value="PRD_2"/>
    <property type="match status" value="1"/>
</dbReference>
<dbReference type="SUPFAM" id="SSF63520">
    <property type="entry name" value="PTS-regulatory domain, PRD"/>
    <property type="match status" value="1"/>
</dbReference>
<dbReference type="PANTHER" id="PTHR30185">
    <property type="entry name" value="CRYPTIC BETA-GLUCOSIDE BGL OPERON ANTITERMINATOR"/>
    <property type="match status" value="1"/>
</dbReference>
<organism evidence="7 8">
    <name type="scientific">Agromyces agglutinans</name>
    <dbReference type="NCBI Taxonomy" id="2662258"/>
    <lineage>
        <taxon>Bacteria</taxon>
        <taxon>Bacillati</taxon>
        <taxon>Actinomycetota</taxon>
        <taxon>Actinomycetes</taxon>
        <taxon>Micrococcales</taxon>
        <taxon>Microbacteriaceae</taxon>
        <taxon>Agromyces</taxon>
    </lineage>
</organism>
<dbReference type="PANTHER" id="PTHR30185:SF12">
    <property type="entry name" value="TRANSCRIPTIONAL REGULATOR MANR"/>
    <property type="match status" value="1"/>
</dbReference>
<dbReference type="InterPro" id="IPR036388">
    <property type="entry name" value="WH-like_DNA-bd_sf"/>
</dbReference>
<dbReference type="GO" id="GO:0006355">
    <property type="term" value="P:regulation of DNA-templated transcription"/>
    <property type="evidence" value="ECO:0007669"/>
    <property type="project" value="InterPro"/>
</dbReference>
<evidence type="ECO:0000256" key="1">
    <source>
        <dbReference type="ARBA" id="ARBA00022737"/>
    </source>
</evidence>
<comment type="caution">
    <text evidence="7">The sequence shown here is derived from an EMBL/GenBank/DDBJ whole genome shotgun (WGS) entry which is preliminary data.</text>
</comment>
<dbReference type="AlphaFoldDB" id="A0A6I2FAN5"/>
<dbReference type="Proteomes" id="UP000431080">
    <property type="component" value="Unassembled WGS sequence"/>
</dbReference>
<name>A0A6I2FAN5_9MICO</name>
<feature type="domain" description="PRD" evidence="6">
    <location>
        <begin position="287"/>
        <end position="393"/>
    </location>
</feature>
<dbReference type="InterPro" id="IPR002178">
    <property type="entry name" value="PTS_EIIA_type-2_dom"/>
</dbReference>
<dbReference type="Gene3D" id="1.10.10.10">
    <property type="entry name" value="Winged helix-like DNA-binding domain superfamily/Winged helix DNA-binding domain"/>
    <property type="match status" value="1"/>
</dbReference>
<feature type="domain" description="PTS EIIA type-2" evidence="5">
    <location>
        <begin position="491"/>
        <end position="631"/>
    </location>
</feature>
<evidence type="ECO:0000256" key="4">
    <source>
        <dbReference type="ARBA" id="ARBA00023163"/>
    </source>
</evidence>
<keyword evidence="8" id="KW-1185">Reference proteome</keyword>
<sequence length="638" mass="69546">MTGPVAEQWQRLLDELARADGWTTASELAGRLGVTTRTVRSWVARANADGPLVRSGPGGYRVDLAQLADPDRSVGADSAPADRPERRAVRIIRLLVDDLDAERGDDDGFDLHELAARVHVSESTLEADLARVRARLEGTPLSIERRGPTIRLVGPEAAKRRMLGDLLREETARGRIAVDALRRRLPELGAFRAALIEGLAEAGYAPNEYALDDVLLHIAIAADRVRRDRTIGDAARASGSDALEALLAGLVESHLQVRLPPADAAHLARLLRTRAATLRPDAIEADHLRSPRTALVREIVRRAASEYLVDLDDDDIVERLALHVDNLAARSADRSFSRNPLTAQIKAAYPLIYELGVYVASELAREEGITVNDDEIAYLAMHLGAHLDRRRPDADRVRIAIVAPEYHDLGTALRARIEHAVGDWATVAASGDGDIATADLVVAVVPPSSSVHRLVLVSPLPTDTEIERVRGEVLRLRRARRTARLAARLAETIEPGFFVRGLRGQDREGIIRMLGARLVEGGVIDRAYVEGAVERERMSSTAFADHIAVPHAMSMSAARTAIAIGVDEVAVDWAGTPVHLVALIAFADSGRAEFQELFDQFVETFSERENVLRLVRGAQDHAGLVAELARLMQAADLE</sequence>
<dbReference type="EMBL" id="WJIF01000011">
    <property type="protein sequence ID" value="MRG61304.1"/>
    <property type="molecule type" value="Genomic_DNA"/>
</dbReference>
<reference evidence="7 8" key="1">
    <citation type="submission" date="2019-10" db="EMBL/GenBank/DDBJ databases">
        <authorList>
            <person name="Nie G."/>
            <person name="Ming H."/>
            <person name="Yi B."/>
        </authorList>
    </citation>
    <scope>NUCLEOTIDE SEQUENCE [LARGE SCALE GENOMIC DNA]</scope>
    <source>
        <strain evidence="7 8">CFH 90414</strain>
    </source>
</reference>
<dbReference type="InterPro" id="IPR036634">
    <property type="entry name" value="PRD_sf"/>
</dbReference>
<dbReference type="Pfam" id="PF00359">
    <property type="entry name" value="PTS_EIIA_2"/>
    <property type="match status" value="1"/>
</dbReference>
<dbReference type="SUPFAM" id="SSF55804">
    <property type="entry name" value="Phoshotransferase/anion transport protein"/>
    <property type="match status" value="1"/>
</dbReference>
<dbReference type="Gene3D" id="3.40.930.10">
    <property type="entry name" value="Mannitol-specific EII, Chain A"/>
    <property type="match status" value="1"/>
</dbReference>
<dbReference type="InterPro" id="IPR050661">
    <property type="entry name" value="BglG_antiterminators"/>
</dbReference>
<evidence type="ECO:0000313" key="7">
    <source>
        <dbReference type="EMBL" id="MRG61304.1"/>
    </source>
</evidence>
<keyword evidence="2" id="KW-0805">Transcription regulation</keyword>
<dbReference type="InterPro" id="IPR036390">
    <property type="entry name" value="WH_DNA-bd_sf"/>
</dbReference>
<keyword evidence="4" id="KW-0804">Transcription</keyword>
<gene>
    <name evidence="7" type="ORF">GE115_15720</name>
</gene>
<accession>A0A6I2FAN5</accession>
<evidence type="ECO:0000259" key="6">
    <source>
        <dbReference type="PROSITE" id="PS51372"/>
    </source>
</evidence>
<dbReference type="PROSITE" id="PS00372">
    <property type="entry name" value="PTS_EIIA_TYPE_2_HIS"/>
    <property type="match status" value="1"/>
</dbReference>
<dbReference type="InterPro" id="IPR007737">
    <property type="entry name" value="Mga_HTH"/>
</dbReference>
<evidence type="ECO:0000256" key="3">
    <source>
        <dbReference type="ARBA" id="ARBA00023159"/>
    </source>
</evidence>
<evidence type="ECO:0000256" key="2">
    <source>
        <dbReference type="ARBA" id="ARBA00023015"/>
    </source>
</evidence>
<evidence type="ECO:0000259" key="5">
    <source>
        <dbReference type="PROSITE" id="PS51094"/>
    </source>
</evidence>